<evidence type="ECO:0000313" key="2">
    <source>
        <dbReference type="Proteomes" id="UP001607302"/>
    </source>
</evidence>
<gene>
    <name evidence="1" type="ORF">V1478_002671</name>
</gene>
<accession>A0ABD2BT80</accession>
<sequence length="109" mass="12559">MFFFENIDNSTYRFKFDSCAAHGPSWRKLELPESMLSLNNNNLVPKLIRESDDITNLRVTLVFLSDSNRRKIEPNRCRLQDLQCDCFASVQSGGYTTICCYLSLIQPSP</sequence>
<keyword evidence="2" id="KW-1185">Reference proteome</keyword>
<comment type="caution">
    <text evidence="1">The sequence shown here is derived from an EMBL/GenBank/DDBJ whole genome shotgun (WGS) entry which is preliminary data.</text>
</comment>
<proteinExistence type="predicted"/>
<evidence type="ECO:0000313" key="1">
    <source>
        <dbReference type="EMBL" id="KAL2735987.1"/>
    </source>
</evidence>
<name>A0ABD2BT80_VESSQ</name>
<organism evidence="1 2">
    <name type="scientific">Vespula squamosa</name>
    <name type="common">Southern yellow jacket</name>
    <name type="synonym">Wasp</name>
    <dbReference type="NCBI Taxonomy" id="30214"/>
    <lineage>
        <taxon>Eukaryota</taxon>
        <taxon>Metazoa</taxon>
        <taxon>Ecdysozoa</taxon>
        <taxon>Arthropoda</taxon>
        <taxon>Hexapoda</taxon>
        <taxon>Insecta</taxon>
        <taxon>Pterygota</taxon>
        <taxon>Neoptera</taxon>
        <taxon>Endopterygota</taxon>
        <taxon>Hymenoptera</taxon>
        <taxon>Apocrita</taxon>
        <taxon>Aculeata</taxon>
        <taxon>Vespoidea</taxon>
        <taxon>Vespidae</taxon>
        <taxon>Vespinae</taxon>
        <taxon>Vespula</taxon>
    </lineage>
</organism>
<dbReference type="AlphaFoldDB" id="A0ABD2BT80"/>
<protein>
    <submittedName>
        <fullName evidence="1">Uncharacterized protein</fullName>
    </submittedName>
</protein>
<reference evidence="1 2" key="1">
    <citation type="journal article" date="2024" name="Ann. Entomol. Soc. Am.">
        <title>Genomic analyses of the southern and eastern yellowjacket wasps (Hymenoptera: Vespidae) reveal evolutionary signatures of social life.</title>
        <authorList>
            <person name="Catto M.A."/>
            <person name="Caine P.B."/>
            <person name="Orr S.E."/>
            <person name="Hunt B.G."/>
            <person name="Goodisman M.A.D."/>
        </authorList>
    </citation>
    <scope>NUCLEOTIDE SEQUENCE [LARGE SCALE GENOMIC DNA]</scope>
    <source>
        <strain evidence="1">233</strain>
        <tissue evidence="1">Head and thorax</tissue>
    </source>
</reference>
<dbReference type="Proteomes" id="UP001607302">
    <property type="component" value="Unassembled WGS sequence"/>
</dbReference>
<dbReference type="EMBL" id="JAUDFV010000056">
    <property type="protein sequence ID" value="KAL2735987.1"/>
    <property type="molecule type" value="Genomic_DNA"/>
</dbReference>